<dbReference type="InterPro" id="IPR042203">
    <property type="entry name" value="Leu/Phe-tRNA_Trfase_C"/>
</dbReference>
<dbReference type="PANTHER" id="PTHR30098">
    <property type="entry name" value="LEUCYL/PHENYLALANYL-TRNA--PROTEIN TRANSFERASE"/>
    <property type="match status" value="1"/>
</dbReference>
<evidence type="ECO:0000313" key="6">
    <source>
        <dbReference type="Proteomes" id="UP000555728"/>
    </source>
</evidence>
<proteinExistence type="inferred from homology"/>
<evidence type="ECO:0000256" key="1">
    <source>
        <dbReference type="ARBA" id="ARBA00022490"/>
    </source>
</evidence>
<comment type="caution">
    <text evidence="5">The sequence shown here is derived from an EMBL/GenBank/DDBJ whole genome shotgun (WGS) entry which is preliminary data.</text>
</comment>
<organism evidence="5 6">
    <name type="scientific">Roseospira goensis</name>
    <dbReference type="NCBI Taxonomy" id="391922"/>
    <lineage>
        <taxon>Bacteria</taxon>
        <taxon>Pseudomonadati</taxon>
        <taxon>Pseudomonadota</taxon>
        <taxon>Alphaproteobacteria</taxon>
        <taxon>Rhodospirillales</taxon>
        <taxon>Rhodospirillaceae</taxon>
        <taxon>Roseospira</taxon>
    </lineage>
</organism>
<evidence type="ECO:0000256" key="4">
    <source>
        <dbReference type="HAMAP-Rule" id="MF_00688"/>
    </source>
</evidence>
<comment type="subcellular location">
    <subcellularLocation>
        <location evidence="4">Cytoplasm</location>
    </subcellularLocation>
</comment>
<comment type="similarity">
    <text evidence="4">Belongs to the L/F-transferase family.</text>
</comment>
<evidence type="ECO:0000313" key="5">
    <source>
        <dbReference type="EMBL" id="MBB4287029.1"/>
    </source>
</evidence>
<dbReference type="Proteomes" id="UP000555728">
    <property type="component" value="Unassembled WGS sequence"/>
</dbReference>
<comment type="catalytic activity">
    <reaction evidence="4">
        <text>N-terminal L-lysyl-[protein] + L-leucyl-tRNA(Leu) = N-terminal L-leucyl-L-lysyl-[protein] + tRNA(Leu) + H(+)</text>
        <dbReference type="Rhea" id="RHEA:12340"/>
        <dbReference type="Rhea" id="RHEA-COMP:9613"/>
        <dbReference type="Rhea" id="RHEA-COMP:9622"/>
        <dbReference type="Rhea" id="RHEA-COMP:12670"/>
        <dbReference type="Rhea" id="RHEA-COMP:12671"/>
        <dbReference type="ChEBI" id="CHEBI:15378"/>
        <dbReference type="ChEBI" id="CHEBI:65249"/>
        <dbReference type="ChEBI" id="CHEBI:78442"/>
        <dbReference type="ChEBI" id="CHEBI:78494"/>
        <dbReference type="ChEBI" id="CHEBI:133043"/>
        <dbReference type="EC" id="2.3.2.6"/>
    </reaction>
</comment>
<dbReference type="PANTHER" id="PTHR30098:SF2">
    <property type="entry name" value="LEUCYL_PHENYLALANYL-TRNA--PROTEIN TRANSFERASE"/>
    <property type="match status" value="1"/>
</dbReference>
<keyword evidence="3 4" id="KW-0012">Acyltransferase</keyword>
<reference evidence="5 6" key="1">
    <citation type="submission" date="2020-08" db="EMBL/GenBank/DDBJ databases">
        <title>Genome sequencing of Purple Non-Sulfur Bacteria from various extreme environments.</title>
        <authorList>
            <person name="Mayer M."/>
        </authorList>
    </citation>
    <scope>NUCLEOTIDE SEQUENCE [LARGE SCALE GENOMIC DNA]</scope>
    <source>
        <strain evidence="5 6">JA135</strain>
    </source>
</reference>
<dbReference type="FunFam" id="3.40.630.70:FF:000001">
    <property type="entry name" value="Leucyl/phenylalanyl-tRNA--protein transferase"/>
    <property type="match status" value="1"/>
</dbReference>
<dbReference type="HAMAP" id="MF_00688">
    <property type="entry name" value="Leu_Phe_trans"/>
    <property type="match status" value="1"/>
</dbReference>
<dbReference type="GO" id="GO:0005737">
    <property type="term" value="C:cytoplasm"/>
    <property type="evidence" value="ECO:0007669"/>
    <property type="project" value="UniProtKB-SubCell"/>
</dbReference>
<dbReference type="NCBIfam" id="TIGR00667">
    <property type="entry name" value="aat"/>
    <property type="match status" value="1"/>
</dbReference>
<dbReference type="EMBL" id="JACIGI010000026">
    <property type="protein sequence ID" value="MBB4287029.1"/>
    <property type="molecule type" value="Genomic_DNA"/>
</dbReference>
<dbReference type="Pfam" id="PF03588">
    <property type="entry name" value="Leu_Phe_trans"/>
    <property type="match status" value="1"/>
</dbReference>
<comment type="catalytic activity">
    <reaction evidence="4">
        <text>N-terminal L-arginyl-[protein] + L-leucyl-tRNA(Leu) = N-terminal L-leucyl-L-arginyl-[protein] + tRNA(Leu) + H(+)</text>
        <dbReference type="Rhea" id="RHEA:50416"/>
        <dbReference type="Rhea" id="RHEA-COMP:9613"/>
        <dbReference type="Rhea" id="RHEA-COMP:9622"/>
        <dbReference type="Rhea" id="RHEA-COMP:12672"/>
        <dbReference type="Rhea" id="RHEA-COMP:12673"/>
        <dbReference type="ChEBI" id="CHEBI:15378"/>
        <dbReference type="ChEBI" id="CHEBI:64719"/>
        <dbReference type="ChEBI" id="CHEBI:78442"/>
        <dbReference type="ChEBI" id="CHEBI:78494"/>
        <dbReference type="ChEBI" id="CHEBI:133044"/>
        <dbReference type="EC" id="2.3.2.6"/>
    </reaction>
</comment>
<accession>A0A7W6S1B1</accession>
<dbReference type="GO" id="GO:0030163">
    <property type="term" value="P:protein catabolic process"/>
    <property type="evidence" value="ECO:0007669"/>
    <property type="project" value="UniProtKB-UniRule"/>
</dbReference>
<gene>
    <name evidence="4" type="primary">aat</name>
    <name evidence="5" type="ORF">GGD88_002773</name>
</gene>
<protein>
    <recommendedName>
        <fullName evidence="4">Leucyl/phenylalanyl-tRNA--protein transferase</fullName>
        <ecNumber evidence="4">2.3.2.6</ecNumber>
    </recommendedName>
    <alternativeName>
        <fullName evidence="4">L/F-transferase</fullName>
    </alternativeName>
    <alternativeName>
        <fullName evidence="4">Leucyltransferase</fullName>
    </alternativeName>
    <alternativeName>
        <fullName evidence="4">Phenyalanyltransferase</fullName>
    </alternativeName>
</protein>
<evidence type="ECO:0000256" key="2">
    <source>
        <dbReference type="ARBA" id="ARBA00022679"/>
    </source>
</evidence>
<comment type="catalytic activity">
    <reaction evidence="4">
        <text>L-phenylalanyl-tRNA(Phe) + an N-terminal L-alpha-aminoacyl-[protein] = an N-terminal L-phenylalanyl-L-alpha-aminoacyl-[protein] + tRNA(Phe)</text>
        <dbReference type="Rhea" id="RHEA:43632"/>
        <dbReference type="Rhea" id="RHEA-COMP:9668"/>
        <dbReference type="Rhea" id="RHEA-COMP:9699"/>
        <dbReference type="Rhea" id="RHEA-COMP:10636"/>
        <dbReference type="Rhea" id="RHEA-COMP:10637"/>
        <dbReference type="ChEBI" id="CHEBI:78442"/>
        <dbReference type="ChEBI" id="CHEBI:78531"/>
        <dbReference type="ChEBI" id="CHEBI:78597"/>
        <dbReference type="ChEBI" id="CHEBI:83561"/>
        <dbReference type="EC" id="2.3.2.6"/>
    </reaction>
</comment>
<dbReference type="Gene3D" id="3.40.630.70">
    <property type="entry name" value="Leucyl/phenylalanyl-tRNA-protein transferase, C-terminal domain"/>
    <property type="match status" value="1"/>
</dbReference>
<keyword evidence="2 4" id="KW-0808">Transferase</keyword>
<dbReference type="EC" id="2.3.2.6" evidence="4"/>
<evidence type="ECO:0000256" key="3">
    <source>
        <dbReference type="ARBA" id="ARBA00023315"/>
    </source>
</evidence>
<dbReference type="GO" id="GO:0008914">
    <property type="term" value="F:leucyl-tRNA--protein transferase activity"/>
    <property type="evidence" value="ECO:0007669"/>
    <property type="project" value="UniProtKB-UniRule"/>
</dbReference>
<name>A0A7W6S1B1_9PROT</name>
<keyword evidence="1 4" id="KW-0963">Cytoplasm</keyword>
<dbReference type="SUPFAM" id="SSF55729">
    <property type="entry name" value="Acyl-CoA N-acyltransferases (Nat)"/>
    <property type="match status" value="1"/>
</dbReference>
<dbReference type="RefSeq" id="WP_184436390.1">
    <property type="nucleotide sequence ID" value="NZ_JACIGI010000026.1"/>
</dbReference>
<sequence>MFNITPDILLRAYASGLFPMARGRDDPKVYWVDPDMRGVLPLEAFHVPRSLRKTLRRGPFEVRVDTAFPAVVQGCAAPVPGRPDTWINDEIETLFLSLHDRGMAHSVECWQGDRLVGGLYGLALAGAFFGESMFSRATDASKVALCHLVARLRAGGFRLLDTQFITEHLSRFGAVEIPRGLYHARLDDALAKPWGRFYCEPAAVESELAGLSGAASTHSSTQTS</sequence>
<dbReference type="AlphaFoldDB" id="A0A7W6S1B1"/>
<dbReference type="InterPro" id="IPR016181">
    <property type="entry name" value="Acyl_CoA_acyltransferase"/>
</dbReference>
<comment type="function">
    <text evidence="4">Functions in the N-end rule pathway of protein degradation where it conjugates Leu, Phe and, less efficiently, Met from aminoacyl-tRNAs to the N-termini of proteins containing an N-terminal arginine or lysine.</text>
</comment>
<dbReference type="InterPro" id="IPR004616">
    <property type="entry name" value="Leu/Phe-tRNA_Trfase"/>
</dbReference>
<keyword evidence="6" id="KW-1185">Reference proteome</keyword>